<dbReference type="EMBL" id="CAXKWB010028907">
    <property type="protein sequence ID" value="CAL4134695.1"/>
    <property type="molecule type" value="Genomic_DNA"/>
</dbReference>
<gene>
    <name evidence="2" type="ORF">MNOR_LOCUS27456</name>
</gene>
<feature type="non-terminal residue" evidence="2">
    <location>
        <position position="1"/>
    </location>
</feature>
<name>A0AAV2RNG3_MEGNR</name>
<proteinExistence type="predicted"/>
<evidence type="ECO:0000313" key="2">
    <source>
        <dbReference type="EMBL" id="CAL4134695.1"/>
    </source>
</evidence>
<dbReference type="Pfam" id="PF12248">
    <property type="entry name" value="Methyltransf_FA"/>
    <property type="match status" value="1"/>
</dbReference>
<keyword evidence="3" id="KW-1185">Reference proteome</keyword>
<dbReference type="AlphaFoldDB" id="A0AAV2RNG3"/>
<evidence type="ECO:0000313" key="3">
    <source>
        <dbReference type="Proteomes" id="UP001497623"/>
    </source>
</evidence>
<feature type="domain" description="Farnesoic acid O-methyl transferase" evidence="1">
    <location>
        <begin position="67"/>
        <end position="163"/>
    </location>
</feature>
<dbReference type="InterPro" id="IPR022041">
    <property type="entry name" value="Methyltransf_FA"/>
</dbReference>
<reference evidence="2 3" key="1">
    <citation type="submission" date="2024-05" db="EMBL/GenBank/DDBJ databases">
        <authorList>
            <person name="Wallberg A."/>
        </authorList>
    </citation>
    <scope>NUCLEOTIDE SEQUENCE [LARGE SCALE GENOMIC DNA]</scope>
</reference>
<protein>
    <recommendedName>
        <fullName evidence="1">Farnesoic acid O-methyl transferase domain-containing protein</fullName>
    </recommendedName>
</protein>
<evidence type="ECO:0000259" key="1">
    <source>
        <dbReference type="Pfam" id="PF12248"/>
    </source>
</evidence>
<feature type="non-terminal residue" evidence="2">
    <location>
        <position position="198"/>
    </location>
</feature>
<dbReference type="Proteomes" id="UP001497623">
    <property type="component" value="Unassembled WGS sequence"/>
</dbReference>
<comment type="caution">
    <text evidence="2">The sequence shown here is derived from an EMBL/GenBank/DDBJ whole genome shotgun (WGS) entry which is preliminary data.</text>
</comment>
<sequence>GKDMLLTWDDPTPLKIVALGFIIRNTQSHHIFFPHNLVDPYYPNTKTELRTNGHWWITYKLFEDGALNTNVYFEFQFKGPRNCRLLFARYNNHGTQFQIEIGSSNNAVTKVYKRGWQTPTNHTGLKVSATEFRTFWVNIQANTIKIGAGGSTTPLYQFTDTAYTTDPLFSHVSMATCCNDYGYWKMISHPEFHQHSHG</sequence>
<accession>A0AAV2RNG3</accession>
<organism evidence="2 3">
    <name type="scientific">Meganyctiphanes norvegica</name>
    <name type="common">Northern krill</name>
    <name type="synonym">Thysanopoda norvegica</name>
    <dbReference type="NCBI Taxonomy" id="48144"/>
    <lineage>
        <taxon>Eukaryota</taxon>
        <taxon>Metazoa</taxon>
        <taxon>Ecdysozoa</taxon>
        <taxon>Arthropoda</taxon>
        <taxon>Crustacea</taxon>
        <taxon>Multicrustacea</taxon>
        <taxon>Malacostraca</taxon>
        <taxon>Eumalacostraca</taxon>
        <taxon>Eucarida</taxon>
        <taxon>Euphausiacea</taxon>
        <taxon>Euphausiidae</taxon>
        <taxon>Meganyctiphanes</taxon>
    </lineage>
</organism>